<dbReference type="InterPro" id="IPR014710">
    <property type="entry name" value="RmlC-like_jellyroll"/>
</dbReference>
<name>A0ABW2F7Q2_9BACL</name>
<feature type="domain" description="HTH araC/xylS-type" evidence="5">
    <location>
        <begin position="214"/>
        <end position="313"/>
    </location>
</feature>
<sequence>MNTEHSARCGLTASGAGSVAAADAEPAGLAIDSDTNRMLRSYPLHCSWRTALPHQQMHAHDGFELYFCLRGSGSYWVGDRVYPLEIGTLTVIRPHVLHVPMMPARAPLERYVLAIRQEYVEELTERVPQFAECLAQVAPPGAPSAHWHLPPAALAEAEAEAALSALAGELSRRENFFGLSAQMWLIRLFIALARGGMTERPEAEYDAASEPVIRRILRYIGEHGSEPLEAEDLCERFHLSRSQLFARFKAATGYSLRQFIIRYRMEKAKDLLLRRPDLAVSSIAAQCGFGDESHFHHMFKRHQGVTPRQYRVGRS</sequence>
<dbReference type="Gene3D" id="1.10.10.60">
    <property type="entry name" value="Homeodomain-like"/>
    <property type="match status" value="1"/>
</dbReference>
<dbReference type="InterPro" id="IPR003313">
    <property type="entry name" value="AraC-bd"/>
</dbReference>
<dbReference type="PROSITE" id="PS00041">
    <property type="entry name" value="HTH_ARAC_FAMILY_1"/>
    <property type="match status" value="1"/>
</dbReference>
<keyword evidence="1" id="KW-0805">Transcription regulation</keyword>
<gene>
    <name evidence="6" type="ORF">ACFQMJ_04750</name>
</gene>
<keyword evidence="3" id="KW-0010">Activator</keyword>
<dbReference type="PANTHER" id="PTHR46796">
    <property type="entry name" value="HTH-TYPE TRANSCRIPTIONAL ACTIVATOR RHAS-RELATED"/>
    <property type="match status" value="1"/>
</dbReference>
<evidence type="ECO:0000256" key="2">
    <source>
        <dbReference type="ARBA" id="ARBA00023125"/>
    </source>
</evidence>
<dbReference type="SUPFAM" id="SSF46689">
    <property type="entry name" value="Homeodomain-like"/>
    <property type="match status" value="2"/>
</dbReference>
<dbReference type="Proteomes" id="UP001596378">
    <property type="component" value="Unassembled WGS sequence"/>
</dbReference>
<keyword evidence="7" id="KW-1185">Reference proteome</keyword>
<evidence type="ECO:0000256" key="4">
    <source>
        <dbReference type="ARBA" id="ARBA00023163"/>
    </source>
</evidence>
<dbReference type="SMART" id="SM00342">
    <property type="entry name" value="HTH_ARAC"/>
    <property type="match status" value="1"/>
</dbReference>
<organism evidence="6 7">
    <name type="scientific">Cohnella cellulosilytica</name>
    <dbReference type="NCBI Taxonomy" id="986710"/>
    <lineage>
        <taxon>Bacteria</taxon>
        <taxon>Bacillati</taxon>
        <taxon>Bacillota</taxon>
        <taxon>Bacilli</taxon>
        <taxon>Bacillales</taxon>
        <taxon>Paenibacillaceae</taxon>
        <taxon>Cohnella</taxon>
    </lineage>
</organism>
<keyword evidence="2" id="KW-0238">DNA-binding</keyword>
<dbReference type="InterPro" id="IPR009057">
    <property type="entry name" value="Homeodomain-like_sf"/>
</dbReference>
<dbReference type="InterPro" id="IPR018060">
    <property type="entry name" value="HTH_AraC"/>
</dbReference>
<keyword evidence="4" id="KW-0804">Transcription</keyword>
<dbReference type="Pfam" id="PF02311">
    <property type="entry name" value="AraC_binding"/>
    <property type="match status" value="1"/>
</dbReference>
<dbReference type="Pfam" id="PF12833">
    <property type="entry name" value="HTH_18"/>
    <property type="match status" value="1"/>
</dbReference>
<evidence type="ECO:0000313" key="7">
    <source>
        <dbReference type="Proteomes" id="UP001596378"/>
    </source>
</evidence>
<accession>A0ABW2F7Q2</accession>
<evidence type="ECO:0000256" key="1">
    <source>
        <dbReference type="ARBA" id="ARBA00023015"/>
    </source>
</evidence>
<dbReference type="InterPro" id="IPR037923">
    <property type="entry name" value="HTH-like"/>
</dbReference>
<dbReference type="InterPro" id="IPR020449">
    <property type="entry name" value="Tscrpt_reg_AraC-type_HTH"/>
</dbReference>
<proteinExistence type="predicted"/>
<dbReference type="SUPFAM" id="SSF51215">
    <property type="entry name" value="Regulatory protein AraC"/>
    <property type="match status" value="1"/>
</dbReference>
<comment type="caution">
    <text evidence="6">The sequence shown here is derived from an EMBL/GenBank/DDBJ whole genome shotgun (WGS) entry which is preliminary data.</text>
</comment>
<dbReference type="PRINTS" id="PR00032">
    <property type="entry name" value="HTHARAC"/>
</dbReference>
<evidence type="ECO:0000313" key="6">
    <source>
        <dbReference type="EMBL" id="MFC7147838.1"/>
    </source>
</evidence>
<protein>
    <submittedName>
        <fullName evidence="6">AraC family transcriptional regulator</fullName>
    </submittedName>
</protein>
<dbReference type="EMBL" id="JBHTAI010000002">
    <property type="protein sequence ID" value="MFC7147838.1"/>
    <property type="molecule type" value="Genomic_DNA"/>
</dbReference>
<reference evidence="7" key="1">
    <citation type="journal article" date="2019" name="Int. J. Syst. Evol. Microbiol.">
        <title>The Global Catalogue of Microorganisms (GCM) 10K type strain sequencing project: providing services to taxonomists for standard genome sequencing and annotation.</title>
        <authorList>
            <consortium name="The Broad Institute Genomics Platform"/>
            <consortium name="The Broad Institute Genome Sequencing Center for Infectious Disease"/>
            <person name="Wu L."/>
            <person name="Ma J."/>
        </authorList>
    </citation>
    <scope>NUCLEOTIDE SEQUENCE [LARGE SCALE GENOMIC DNA]</scope>
    <source>
        <strain evidence="7">KCTC 12907</strain>
    </source>
</reference>
<evidence type="ECO:0000259" key="5">
    <source>
        <dbReference type="PROSITE" id="PS01124"/>
    </source>
</evidence>
<dbReference type="PROSITE" id="PS01124">
    <property type="entry name" value="HTH_ARAC_FAMILY_2"/>
    <property type="match status" value="1"/>
</dbReference>
<dbReference type="InterPro" id="IPR050204">
    <property type="entry name" value="AraC_XylS_family_regulators"/>
</dbReference>
<dbReference type="InterPro" id="IPR018062">
    <property type="entry name" value="HTH_AraC-typ_CS"/>
</dbReference>
<dbReference type="RefSeq" id="WP_378047986.1">
    <property type="nucleotide sequence ID" value="NZ_JBHMDN010000016.1"/>
</dbReference>
<evidence type="ECO:0000256" key="3">
    <source>
        <dbReference type="ARBA" id="ARBA00023159"/>
    </source>
</evidence>
<dbReference type="Gene3D" id="2.60.120.10">
    <property type="entry name" value="Jelly Rolls"/>
    <property type="match status" value="1"/>
</dbReference>